<protein>
    <submittedName>
        <fullName evidence="1">Uncharacterized protein</fullName>
    </submittedName>
</protein>
<dbReference type="Proteomes" id="UP000887013">
    <property type="component" value="Unassembled WGS sequence"/>
</dbReference>
<dbReference type="EMBL" id="BMAW01065327">
    <property type="protein sequence ID" value="GFT49947.1"/>
    <property type="molecule type" value="Genomic_DNA"/>
</dbReference>
<gene>
    <name evidence="1" type="ORF">NPIL_59841</name>
</gene>
<comment type="caution">
    <text evidence="1">The sequence shown here is derived from an EMBL/GenBank/DDBJ whole genome shotgun (WGS) entry which is preliminary data.</text>
</comment>
<accession>A0A8X6P3T8</accession>
<organism evidence="1 2">
    <name type="scientific">Nephila pilipes</name>
    <name type="common">Giant wood spider</name>
    <name type="synonym">Nephila maculata</name>
    <dbReference type="NCBI Taxonomy" id="299642"/>
    <lineage>
        <taxon>Eukaryota</taxon>
        <taxon>Metazoa</taxon>
        <taxon>Ecdysozoa</taxon>
        <taxon>Arthropoda</taxon>
        <taxon>Chelicerata</taxon>
        <taxon>Arachnida</taxon>
        <taxon>Araneae</taxon>
        <taxon>Araneomorphae</taxon>
        <taxon>Entelegynae</taxon>
        <taxon>Araneoidea</taxon>
        <taxon>Nephilidae</taxon>
        <taxon>Nephila</taxon>
    </lineage>
</organism>
<reference evidence="1" key="1">
    <citation type="submission" date="2020-08" db="EMBL/GenBank/DDBJ databases">
        <title>Multicomponent nature underlies the extraordinary mechanical properties of spider dragline silk.</title>
        <authorList>
            <person name="Kono N."/>
            <person name="Nakamura H."/>
            <person name="Mori M."/>
            <person name="Yoshida Y."/>
            <person name="Ohtoshi R."/>
            <person name="Malay A.D."/>
            <person name="Moran D.A.P."/>
            <person name="Tomita M."/>
            <person name="Numata K."/>
            <person name="Arakawa K."/>
        </authorList>
    </citation>
    <scope>NUCLEOTIDE SEQUENCE</scope>
</reference>
<name>A0A8X6P3T8_NEPPI</name>
<evidence type="ECO:0000313" key="2">
    <source>
        <dbReference type="Proteomes" id="UP000887013"/>
    </source>
</evidence>
<sequence length="166" mass="19132">MGQLLEREIFLKKVAKNAVRSVDLFGVPSSFGLESPIRVEIENSTRNFMAISKCKKHLVKRKYFDKHTPVFDTPPGLAEEDGWRKHKCYLRNETGEPKWIMDFPSSKRQRVHSAKKQIRPKLPCGVMHTSSKSQRQCFPHFMAENSDELATTSHACDEITQRLEAD</sequence>
<dbReference type="AlphaFoldDB" id="A0A8X6P3T8"/>
<proteinExistence type="predicted"/>
<evidence type="ECO:0000313" key="1">
    <source>
        <dbReference type="EMBL" id="GFT49947.1"/>
    </source>
</evidence>
<keyword evidence="2" id="KW-1185">Reference proteome</keyword>